<evidence type="ECO:0000256" key="7">
    <source>
        <dbReference type="ARBA" id="ARBA00023136"/>
    </source>
</evidence>
<dbReference type="GO" id="GO:0007030">
    <property type="term" value="P:Golgi organization"/>
    <property type="evidence" value="ECO:0007669"/>
    <property type="project" value="TreeGrafter"/>
</dbReference>
<feature type="region of interest" description="Disordered" evidence="9">
    <location>
        <begin position="82"/>
        <end position="116"/>
    </location>
</feature>
<evidence type="ECO:0000256" key="1">
    <source>
        <dbReference type="ARBA" id="ARBA00004395"/>
    </source>
</evidence>
<comment type="subcellular location">
    <subcellularLocation>
        <location evidence="1">Golgi apparatus membrane</location>
        <topology evidence="1">Peripheral membrane protein</topology>
    </subcellularLocation>
</comment>
<keyword evidence="5" id="KW-0653">Protein transport</keyword>
<sequence>MTYASPSSLTPLKALHRLQVIQNKLCRAATDAHWCVRNSILHRDLELPTISKYMKDASKRFFDIAGSHPNALLRAAVDYQPPHPTHLIRHRPKLPSTRPPPPAGRKEPTRDGFLRHPMPRRLPPGVVHSACHAPSALACAVRPHSDLKTFTEEDFDPKTWINTTWSASGSDNKKEFVTKTVSKLQLYIRQLSNSLNEATDQIMTTLPRVAYDFDCMKMEANLLVEKFEQLHGKVEYIEEKTGESIRSLQRIDTLKSRLENAASALKEADKWAHLATSLENILENGVPTSGEKLEQLTEQVLSETADYESKQVQLEGLYNRLEAALGPALIDALAQRNTSNAAALVATFIAMSRGAAPIRYWRRVEASQLAAGWQRPQQPTTALRELRAELAHHAYDQVEWLKNVLKCTEPMHELVRLYTDLLLSLDPSPSKIVSASLKHCSTPQDAIELLTDVRMDIDGFVSNFNSLLDVDKRKEGCILPAAFKELGKVLYAPLKDSLEMYIELQAQVLTSYLKSGELEQADPLEKARAIQSIVERSDAWFANAHSAARKLAGTAVYPYFIPAVEAYISALCSQLSATNRQIETEFLSSSAKGLAQGVLSSTFPASLILGSAATALLSVLASLREELMKNLETEDPKDLSPLPSLELLLLDDDDRNMLLGLRKGSGTPWAASAEDISRLCRTLRSLAVNILLEPVALQLEKIPHLKVWTANDPLTADLPDFALSPQEYITVVGQYLMTLPQHLEPHMTEKQDPWQFVNESLISYRITAYSYLPPPQPGVGGKRSLPSSFRFPSSLPPPSHYLHPRPPSRGVGELEAAAPVHRSSLVDFVCTQTCDMYSDKILNVRNLDELGTKRCLTDIAYLSSVLEDLGCSITSSLKNLEKSLRATTPKIK</sequence>
<organism evidence="10 11">
    <name type="scientific">Eumeta variegata</name>
    <name type="common">Bagworm moth</name>
    <name type="synonym">Eumeta japonica</name>
    <dbReference type="NCBI Taxonomy" id="151549"/>
    <lineage>
        <taxon>Eukaryota</taxon>
        <taxon>Metazoa</taxon>
        <taxon>Ecdysozoa</taxon>
        <taxon>Arthropoda</taxon>
        <taxon>Hexapoda</taxon>
        <taxon>Insecta</taxon>
        <taxon>Pterygota</taxon>
        <taxon>Neoptera</taxon>
        <taxon>Endopterygota</taxon>
        <taxon>Lepidoptera</taxon>
        <taxon>Glossata</taxon>
        <taxon>Ditrysia</taxon>
        <taxon>Tineoidea</taxon>
        <taxon>Psychidae</taxon>
        <taxon>Oiketicinae</taxon>
        <taxon>Eumeta</taxon>
    </lineage>
</organism>
<dbReference type="Proteomes" id="UP000299102">
    <property type="component" value="Unassembled WGS sequence"/>
</dbReference>
<keyword evidence="7" id="KW-0472">Membrane</keyword>
<evidence type="ECO:0000256" key="6">
    <source>
        <dbReference type="ARBA" id="ARBA00023034"/>
    </source>
</evidence>
<comment type="caution">
    <text evidence="10">The sequence shown here is derived from an EMBL/GenBank/DDBJ whole genome shotgun (WGS) entry which is preliminary data.</text>
</comment>
<protein>
    <recommendedName>
        <fullName evidence="3">Conserved oligomeric Golgi complex subunit 7</fullName>
    </recommendedName>
    <alternativeName>
        <fullName evidence="8">Component of oligomeric Golgi complex 7</fullName>
    </alternativeName>
</protein>
<evidence type="ECO:0000313" key="10">
    <source>
        <dbReference type="EMBL" id="GBP52735.1"/>
    </source>
</evidence>
<evidence type="ECO:0000256" key="3">
    <source>
        <dbReference type="ARBA" id="ARBA00020984"/>
    </source>
</evidence>
<evidence type="ECO:0000256" key="2">
    <source>
        <dbReference type="ARBA" id="ARBA00005831"/>
    </source>
</evidence>
<keyword evidence="4" id="KW-0813">Transport</keyword>
<dbReference type="GO" id="GO:0000139">
    <property type="term" value="C:Golgi membrane"/>
    <property type="evidence" value="ECO:0007669"/>
    <property type="project" value="UniProtKB-SubCell"/>
</dbReference>
<accession>A0A4C1WRI0</accession>
<dbReference type="OrthoDB" id="245173at2759"/>
<reference evidence="10 11" key="1">
    <citation type="journal article" date="2019" name="Commun. Biol.">
        <title>The bagworm genome reveals a unique fibroin gene that provides high tensile strength.</title>
        <authorList>
            <person name="Kono N."/>
            <person name="Nakamura H."/>
            <person name="Ohtoshi R."/>
            <person name="Tomita M."/>
            <person name="Numata K."/>
            <person name="Arakawa K."/>
        </authorList>
    </citation>
    <scope>NUCLEOTIDE SEQUENCE [LARGE SCALE GENOMIC DNA]</scope>
</reference>
<dbReference type="STRING" id="151549.A0A4C1WRI0"/>
<dbReference type="EMBL" id="BGZK01000608">
    <property type="protein sequence ID" value="GBP52735.1"/>
    <property type="molecule type" value="Genomic_DNA"/>
</dbReference>
<gene>
    <name evidence="10" type="primary">COG7</name>
    <name evidence="10" type="ORF">EVAR_43936_1</name>
</gene>
<dbReference type="PANTHER" id="PTHR21443">
    <property type="entry name" value="CONSERVED OLIGOMERIC GOLGI COMPLEX COMPONENT 7"/>
    <property type="match status" value="1"/>
</dbReference>
<dbReference type="InterPro" id="IPR019335">
    <property type="entry name" value="COG7"/>
</dbReference>
<evidence type="ECO:0000256" key="5">
    <source>
        <dbReference type="ARBA" id="ARBA00022927"/>
    </source>
</evidence>
<keyword evidence="11" id="KW-1185">Reference proteome</keyword>
<dbReference type="PANTHER" id="PTHR21443:SF0">
    <property type="entry name" value="CONSERVED OLIGOMERIC GOLGI COMPLEX SUBUNIT 7"/>
    <property type="match status" value="1"/>
</dbReference>
<comment type="similarity">
    <text evidence="2">Belongs to the COG7 family.</text>
</comment>
<evidence type="ECO:0000256" key="9">
    <source>
        <dbReference type="SAM" id="MobiDB-lite"/>
    </source>
</evidence>
<proteinExistence type="inferred from homology"/>
<dbReference type="GO" id="GO:0017119">
    <property type="term" value="C:Golgi transport complex"/>
    <property type="evidence" value="ECO:0007669"/>
    <property type="project" value="InterPro"/>
</dbReference>
<keyword evidence="6" id="KW-0333">Golgi apparatus</keyword>
<dbReference type="GO" id="GO:0006890">
    <property type="term" value="P:retrograde vesicle-mediated transport, Golgi to endoplasmic reticulum"/>
    <property type="evidence" value="ECO:0007669"/>
    <property type="project" value="TreeGrafter"/>
</dbReference>
<evidence type="ECO:0000256" key="4">
    <source>
        <dbReference type="ARBA" id="ARBA00022448"/>
    </source>
</evidence>
<dbReference type="GO" id="GO:0006886">
    <property type="term" value="P:intracellular protein transport"/>
    <property type="evidence" value="ECO:0007669"/>
    <property type="project" value="InterPro"/>
</dbReference>
<evidence type="ECO:0000313" key="11">
    <source>
        <dbReference type="Proteomes" id="UP000299102"/>
    </source>
</evidence>
<name>A0A4C1WRI0_EUMVA</name>
<feature type="compositionally biased region" description="Basic and acidic residues" evidence="9">
    <location>
        <begin position="104"/>
        <end position="114"/>
    </location>
</feature>
<evidence type="ECO:0000256" key="8">
    <source>
        <dbReference type="ARBA" id="ARBA00031345"/>
    </source>
</evidence>
<dbReference type="Pfam" id="PF10191">
    <property type="entry name" value="COG7"/>
    <property type="match status" value="3"/>
</dbReference>
<dbReference type="AlphaFoldDB" id="A0A4C1WRI0"/>